<dbReference type="Proteomes" id="UP000886595">
    <property type="component" value="Unassembled WGS sequence"/>
</dbReference>
<keyword evidence="4" id="KW-1185">Reference proteome</keyword>
<evidence type="ECO:0000313" key="4">
    <source>
        <dbReference type="Proteomes" id="UP000886595"/>
    </source>
</evidence>
<keyword evidence="2" id="KW-1133">Transmembrane helix</keyword>
<proteinExistence type="predicted"/>
<evidence type="ECO:0000256" key="1">
    <source>
        <dbReference type="SAM" id="MobiDB-lite"/>
    </source>
</evidence>
<keyword evidence="2" id="KW-0812">Transmembrane</keyword>
<feature type="compositionally biased region" description="Basic residues" evidence="1">
    <location>
        <begin position="49"/>
        <end position="60"/>
    </location>
</feature>
<evidence type="ECO:0000256" key="2">
    <source>
        <dbReference type="SAM" id="Phobius"/>
    </source>
</evidence>
<reference evidence="3 4" key="1">
    <citation type="submission" date="2020-02" db="EMBL/GenBank/DDBJ databases">
        <authorList>
            <person name="Ma Q."/>
            <person name="Huang Y."/>
            <person name="Song X."/>
            <person name="Pei D."/>
        </authorList>
    </citation>
    <scope>NUCLEOTIDE SEQUENCE [LARGE SCALE GENOMIC DNA]</scope>
    <source>
        <strain evidence="3">Sxm20200214</strain>
        <tissue evidence="3">Leaf</tissue>
    </source>
</reference>
<feature type="region of interest" description="Disordered" evidence="1">
    <location>
        <begin position="42"/>
        <end position="61"/>
    </location>
</feature>
<organism evidence="3 4">
    <name type="scientific">Brassica carinata</name>
    <name type="common">Ethiopian mustard</name>
    <name type="synonym">Abyssinian cabbage</name>
    <dbReference type="NCBI Taxonomy" id="52824"/>
    <lineage>
        <taxon>Eukaryota</taxon>
        <taxon>Viridiplantae</taxon>
        <taxon>Streptophyta</taxon>
        <taxon>Embryophyta</taxon>
        <taxon>Tracheophyta</taxon>
        <taxon>Spermatophyta</taxon>
        <taxon>Magnoliopsida</taxon>
        <taxon>eudicotyledons</taxon>
        <taxon>Gunneridae</taxon>
        <taxon>Pentapetalae</taxon>
        <taxon>rosids</taxon>
        <taxon>malvids</taxon>
        <taxon>Brassicales</taxon>
        <taxon>Brassicaceae</taxon>
        <taxon>Brassiceae</taxon>
        <taxon>Brassica</taxon>
    </lineage>
</organism>
<dbReference type="InterPro" id="IPR012438">
    <property type="entry name" value="DUF1639"/>
</dbReference>
<evidence type="ECO:0000313" key="3">
    <source>
        <dbReference type="EMBL" id="KAG2328412.1"/>
    </source>
</evidence>
<name>A0A8X7WFQ4_BRACI</name>
<dbReference type="EMBL" id="JAAMPC010000002">
    <property type="protein sequence ID" value="KAG2328412.1"/>
    <property type="molecule type" value="Genomic_DNA"/>
</dbReference>
<comment type="caution">
    <text evidence="3">The sequence shown here is derived from an EMBL/GenBank/DDBJ whole genome shotgun (WGS) entry which is preliminary data.</text>
</comment>
<feature type="region of interest" description="Disordered" evidence="1">
    <location>
        <begin position="1"/>
        <end position="30"/>
    </location>
</feature>
<sequence length="197" mass="22244">MGSFPWNLRTRGAASNKLGDEPQGSLASTEVVTKEAKLKKISQPLLGKKPPRKPKTRPRTVQKQMNVMVPSLFPAITQFTIVKDEGDQRAINTSHVQAKSNENGIGFVKLLGRYRVKRPFELLLTNGYSIIYSRIHSYLALLLDIFIPGCWLTLFPGLWLAEEVTQALMKPLRQRKHDQRCPCLLEITSKSFTLANL</sequence>
<dbReference type="Pfam" id="PF07797">
    <property type="entry name" value="DUF1639"/>
    <property type="match status" value="1"/>
</dbReference>
<gene>
    <name evidence="3" type="ORF">Bca52824_011140</name>
</gene>
<accession>A0A8X7WFQ4</accession>
<protein>
    <submittedName>
        <fullName evidence="3">Uncharacterized protein</fullName>
    </submittedName>
</protein>
<keyword evidence="2" id="KW-0472">Membrane</keyword>
<dbReference type="AlphaFoldDB" id="A0A8X7WFQ4"/>
<feature type="transmembrane region" description="Helical" evidence="2">
    <location>
        <begin position="138"/>
        <end position="161"/>
    </location>
</feature>